<dbReference type="GeneID" id="64967421"/>
<protein>
    <submittedName>
        <fullName evidence="2">Uncharacterized protein</fullName>
    </submittedName>
</protein>
<keyword evidence="3" id="KW-1185">Reference proteome</keyword>
<dbReference type="RefSeq" id="XP_041549610.1">
    <property type="nucleotide sequence ID" value="XM_041698641.1"/>
</dbReference>
<evidence type="ECO:0000256" key="1">
    <source>
        <dbReference type="SAM" id="MobiDB-lite"/>
    </source>
</evidence>
<accession>A0A7R7X9P3</accession>
<sequence length="249" mass="28559">MTDGNTPQDSMHSVMRSSGDSPASSGNEPSISTPIEEAAVVESVPGPHERLQDSLNELDKEIGRAQGWGEVRTATKEIQRLGAMLLKEQKKCRKTAGELSKATRCITILQGRLNDVRMKSRREAEEFRKILRETIREQRETRRRFVGMIREKNRSSAETACRHAKVQNVVTVLKGTIETWKMLRGVPVEERARLLNARTTMLEARNRDSQLQFERIRRRVEEMDDEWEALLIEEEPKEDVVEEEVSDSC</sequence>
<dbReference type="EMBL" id="AP024443">
    <property type="protein sequence ID" value="BCS17416.1"/>
    <property type="molecule type" value="Genomic_DNA"/>
</dbReference>
<proteinExistence type="predicted"/>
<reference evidence="2" key="1">
    <citation type="submission" date="2021-01" db="EMBL/GenBank/DDBJ databases">
        <authorList>
            <consortium name="Aspergillus puulaauensis MK2 genome sequencing consortium"/>
            <person name="Kazuki M."/>
            <person name="Futagami T."/>
        </authorList>
    </citation>
    <scope>NUCLEOTIDE SEQUENCE</scope>
    <source>
        <strain evidence="2">MK2</strain>
    </source>
</reference>
<organism evidence="2 3">
    <name type="scientific">Aspergillus puulaauensis</name>
    <dbReference type="NCBI Taxonomy" id="1220207"/>
    <lineage>
        <taxon>Eukaryota</taxon>
        <taxon>Fungi</taxon>
        <taxon>Dikarya</taxon>
        <taxon>Ascomycota</taxon>
        <taxon>Pezizomycotina</taxon>
        <taxon>Eurotiomycetes</taxon>
        <taxon>Eurotiomycetidae</taxon>
        <taxon>Eurotiales</taxon>
        <taxon>Aspergillaceae</taxon>
        <taxon>Aspergillus</taxon>
    </lineage>
</organism>
<name>A0A7R7X9P3_9EURO</name>
<gene>
    <name evidence="2" type="ORF">APUU_10244S</name>
</gene>
<evidence type="ECO:0000313" key="3">
    <source>
        <dbReference type="Proteomes" id="UP000654913"/>
    </source>
</evidence>
<dbReference type="KEGG" id="apuu:APUU_10244S"/>
<dbReference type="AlphaFoldDB" id="A0A7R7X9P3"/>
<reference evidence="2" key="2">
    <citation type="submission" date="2021-02" db="EMBL/GenBank/DDBJ databases">
        <title>Aspergillus puulaauensis MK2 genome sequence.</title>
        <authorList>
            <person name="Futagami T."/>
            <person name="Mori K."/>
            <person name="Kadooka C."/>
            <person name="Tanaka T."/>
        </authorList>
    </citation>
    <scope>NUCLEOTIDE SEQUENCE</scope>
    <source>
        <strain evidence="2">MK2</strain>
    </source>
</reference>
<evidence type="ECO:0000313" key="2">
    <source>
        <dbReference type="EMBL" id="BCS17416.1"/>
    </source>
</evidence>
<feature type="compositionally biased region" description="Polar residues" evidence="1">
    <location>
        <begin position="1"/>
        <end position="33"/>
    </location>
</feature>
<dbReference type="Proteomes" id="UP000654913">
    <property type="component" value="Chromosome 1"/>
</dbReference>
<feature type="region of interest" description="Disordered" evidence="1">
    <location>
        <begin position="1"/>
        <end position="36"/>
    </location>
</feature>